<evidence type="ECO:0000256" key="1">
    <source>
        <dbReference type="ARBA" id="ARBA00022574"/>
    </source>
</evidence>
<protein>
    <submittedName>
        <fullName evidence="3">WD40 repeat domain-containing protein</fullName>
    </submittedName>
</protein>
<dbReference type="SUPFAM" id="SSF50978">
    <property type="entry name" value="WD40 repeat-like"/>
    <property type="match status" value="1"/>
</dbReference>
<dbReference type="PROSITE" id="PS51257">
    <property type="entry name" value="PROKAR_LIPOPROTEIN"/>
    <property type="match status" value="1"/>
</dbReference>
<evidence type="ECO:0000313" key="3">
    <source>
        <dbReference type="EMBL" id="MDC2888344.1"/>
    </source>
</evidence>
<dbReference type="InterPro" id="IPR015943">
    <property type="entry name" value="WD40/YVTN_repeat-like_dom_sf"/>
</dbReference>
<dbReference type="InterPro" id="IPR045183">
    <property type="entry name" value="Ebi-like"/>
</dbReference>
<dbReference type="EMBL" id="JAQOMS010000002">
    <property type="protein sequence ID" value="MDC2888344.1"/>
    <property type="molecule type" value="Genomic_DNA"/>
</dbReference>
<dbReference type="RefSeq" id="WP_272179985.1">
    <property type="nucleotide sequence ID" value="NZ_JAQOMS010000002.1"/>
</dbReference>
<dbReference type="PANTHER" id="PTHR22846">
    <property type="entry name" value="WD40 REPEAT PROTEIN"/>
    <property type="match status" value="1"/>
</dbReference>
<evidence type="ECO:0000313" key="4">
    <source>
        <dbReference type="Proteomes" id="UP001528411"/>
    </source>
</evidence>
<organism evidence="3 4">
    <name type="scientific">Psychrosphaera algicola</name>
    <dbReference type="NCBI Taxonomy" id="3023714"/>
    <lineage>
        <taxon>Bacteria</taxon>
        <taxon>Pseudomonadati</taxon>
        <taxon>Pseudomonadota</taxon>
        <taxon>Gammaproteobacteria</taxon>
        <taxon>Alteromonadales</taxon>
        <taxon>Pseudoalteromonadaceae</taxon>
        <taxon>Psychrosphaera</taxon>
    </lineage>
</organism>
<dbReference type="PANTHER" id="PTHR22846:SF2">
    <property type="entry name" value="F-BOX-LIKE_WD REPEAT-CONTAINING PROTEIN EBI"/>
    <property type="match status" value="1"/>
</dbReference>
<accession>A0ABT5F9Z5</accession>
<proteinExistence type="predicted"/>
<dbReference type="Proteomes" id="UP001528411">
    <property type="component" value="Unassembled WGS sequence"/>
</dbReference>
<sequence length="322" mass="35513">MRILLLTLVCYVLVACGGTEPLKEIGEPYQLTELPLLRAQFTAHGETAVTLSQIDVTLWNIKNEQPIFSHLFSPENEEQFFVALAKNQQVLATAGKQTVTLFDVKKNQLSLAWKVYGTVEHAAISTLAVNSHGDKVVVGLTDGSISVTDVKSKTRLLYQPHLSEIQFLFFNQLENKLITAGVDGRLVVLSLDTGVIEQEYEFLSRITALHVEPRTGNVFASDALGNEIITHIDNIHKSKSLSYIERNQYFRQARFINQSLLVTSNSKNKLTVWNLENGKEVASGNIKALTASSSTSDLVISGSSILSLSTDGIVQNWPIPSI</sequence>
<dbReference type="InterPro" id="IPR036322">
    <property type="entry name" value="WD40_repeat_dom_sf"/>
</dbReference>
<keyword evidence="2" id="KW-0677">Repeat</keyword>
<evidence type="ECO:0000256" key="2">
    <source>
        <dbReference type="ARBA" id="ARBA00022737"/>
    </source>
</evidence>
<keyword evidence="4" id="KW-1185">Reference proteome</keyword>
<name>A0ABT5F9Z5_9GAMM</name>
<reference evidence="3 4" key="1">
    <citation type="submission" date="2023-01" db="EMBL/GenBank/DDBJ databases">
        <title>Psychrosphaera sp. nov., isolated from marine algae.</title>
        <authorList>
            <person name="Bayburt H."/>
            <person name="Choi B.J."/>
            <person name="Kim J.M."/>
            <person name="Choi D.G."/>
            <person name="Jeon C.O."/>
        </authorList>
    </citation>
    <scope>NUCLEOTIDE SEQUENCE [LARGE SCALE GENOMIC DNA]</scope>
    <source>
        <strain evidence="3 4">G1-22</strain>
    </source>
</reference>
<gene>
    <name evidence="3" type="ORF">PN838_05605</name>
</gene>
<keyword evidence="1" id="KW-0853">WD repeat</keyword>
<dbReference type="Gene3D" id="2.130.10.10">
    <property type="entry name" value="YVTN repeat-like/Quinoprotein amine dehydrogenase"/>
    <property type="match status" value="2"/>
</dbReference>
<comment type="caution">
    <text evidence="3">The sequence shown here is derived from an EMBL/GenBank/DDBJ whole genome shotgun (WGS) entry which is preliminary data.</text>
</comment>